<dbReference type="AlphaFoldDB" id="A0A8T1W7E1"/>
<dbReference type="Proteomes" id="UP000693981">
    <property type="component" value="Unassembled WGS sequence"/>
</dbReference>
<evidence type="ECO:0000313" key="1">
    <source>
        <dbReference type="EMBL" id="KAG7388083.1"/>
    </source>
</evidence>
<proteinExistence type="predicted"/>
<gene>
    <name evidence="1" type="ORF">PHYBOEH_008008</name>
</gene>
<protein>
    <submittedName>
        <fullName evidence="1">Uncharacterized protein</fullName>
    </submittedName>
</protein>
<comment type="caution">
    <text evidence="1">The sequence shown here is derived from an EMBL/GenBank/DDBJ whole genome shotgun (WGS) entry which is preliminary data.</text>
</comment>
<sequence length="124" mass="14746">MVLNAAAKKIKMNMKLTLRRPPISYQQLTMLSKTDDNYKYAVRYYFKYYVKYPSKIQSNLPSSAYDEIMKARMHDWLHVKKLSPPQATQELKLTGKAESNAHYIEQYRKMWGDEQQRLSKADIF</sequence>
<accession>A0A8T1W7E1</accession>
<reference evidence="1" key="1">
    <citation type="submission" date="2021-02" db="EMBL/GenBank/DDBJ databases">
        <authorList>
            <person name="Palmer J.M."/>
        </authorList>
    </citation>
    <scope>NUCLEOTIDE SEQUENCE</scope>
    <source>
        <strain evidence="1">SCRP23</strain>
    </source>
</reference>
<dbReference type="EMBL" id="JAGDFL010000455">
    <property type="protein sequence ID" value="KAG7388083.1"/>
    <property type="molecule type" value="Genomic_DNA"/>
</dbReference>
<dbReference type="OrthoDB" id="94951at2759"/>
<organism evidence="1 2">
    <name type="scientific">Phytophthora boehmeriae</name>
    <dbReference type="NCBI Taxonomy" id="109152"/>
    <lineage>
        <taxon>Eukaryota</taxon>
        <taxon>Sar</taxon>
        <taxon>Stramenopiles</taxon>
        <taxon>Oomycota</taxon>
        <taxon>Peronosporomycetes</taxon>
        <taxon>Peronosporales</taxon>
        <taxon>Peronosporaceae</taxon>
        <taxon>Phytophthora</taxon>
    </lineage>
</organism>
<name>A0A8T1W7E1_9STRA</name>
<keyword evidence="2" id="KW-1185">Reference proteome</keyword>
<evidence type="ECO:0000313" key="2">
    <source>
        <dbReference type="Proteomes" id="UP000693981"/>
    </source>
</evidence>